<dbReference type="PANTHER" id="PTHR43833">
    <property type="entry name" value="POTASSIUM CHANNEL PROTEIN 2-RELATED-RELATED"/>
    <property type="match status" value="1"/>
</dbReference>
<dbReference type="InterPro" id="IPR003148">
    <property type="entry name" value="RCK_N"/>
</dbReference>
<dbReference type="SUPFAM" id="SSF51735">
    <property type="entry name" value="NAD(P)-binding Rossmann-fold domains"/>
    <property type="match status" value="2"/>
</dbReference>
<evidence type="ECO:0000256" key="3">
    <source>
        <dbReference type="ARBA" id="ARBA00022538"/>
    </source>
</evidence>
<dbReference type="NCBIfam" id="NF007041">
    <property type="entry name" value="PRK09496.3-4"/>
    <property type="match status" value="1"/>
</dbReference>
<feature type="domain" description="RCK N-terminal" evidence="7">
    <location>
        <begin position="232"/>
        <end position="348"/>
    </location>
</feature>
<keyword evidence="6" id="KW-0406">Ion transport</keyword>
<dbReference type="Gene3D" id="3.30.70.1450">
    <property type="entry name" value="Regulator of K+ conductance, C-terminal domain"/>
    <property type="match status" value="2"/>
</dbReference>
<organism evidence="9 10">
    <name type="scientific">Algivirga pacifica</name>
    <dbReference type="NCBI Taxonomy" id="1162670"/>
    <lineage>
        <taxon>Bacteria</taxon>
        <taxon>Pseudomonadati</taxon>
        <taxon>Bacteroidota</taxon>
        <taxon>Cytophagia</taxon>
        <taxon>Cytophagales</taxon>
        <taxon>Flammeovirgaceae</taxon>
        <taxon>Algivirga</taxon>
    </lineage>
</organism>
<keyword evidence="3" id="KW-0633">Potassium transport</keyword>
<dbReference type="Pfam" id="PF02254">
    <property type="entry name" value="TrkA_N"/>
    <property type="match status" value="2"/>
</dbReference>
<dbReference type="NCBIfam" id="NF007031">
    <property type="entry name" value="PRK09496.1-2"/>
    <property type="match status" value="1"/>
</dbReference>
<dbReference type="InterPro" id="IPR006036">
    <property type="entry name" value="K_uptake_TrkA"/>
</dbReference>
<dbReference type="InterPro" id="IPR036721">
    <property type="entry name" value="RCK_C_sf"/>
</dbReference>
<dbReference type="RefSeq" id="WP_345370831.1">
    <property type="nucleotide sequence ID" value="NZ_BAABJX010000024.1"/>
</dbReference>
<comment type="caution">
    <text evidence="9">The sequence shown here is derived from an EMBL/GenBank/DDBJ whole genome shotgun (WGS) entry which is preliminary data.</text>
</comment>
<dbReference type="InterPro" id="IPR050721">
    <property type="entry name" value="Trk_Ktr_HKT_K-transport"/>
</dbReference>
<feature type="domain" description="RCK N-terminal" evidence="7">
    <location>
        <begin position="1"/>
        <end position="121"/>
    </location>
</feature>
<dbReference type="EMBL" id="BAABJX010000024">
    <property type="protein sequence ID" value="GAA4831835.1"/>
    <property type="molecule type" value="Genomic_DNA"/>
</dbReference>
<keyword evidence="4" id="KW-0630">Potassium</keyword>
<dbReference type="PRINTS" id="PR00335">
    <property type="entry name" value="KUPTAKETRKA"/>
</dbReference>
<evidence type="ECO:0000256" key="6">
    <source>
        <dbReference type="ARBA" id="ARBA00023065"/>
    </source>
</evidence>
<evidence type="ECO:0000313" key="9">
    <source>
        <dbReference type="EMBL" id="GAA4831835.1"/>
    </source>
</evidence>
<sequence length="448" mass="49602">MKIVIAGAGDVGFHLARLLTNEDQDITIIDVDADRLNYAAQHLDVATVKGSSTSFETLEKANISKAHLLIAVTAAEDTNLLTASIGKQLGAKRTIARISNSEFLQNRDKFDLRNLGIDELISPELLATKEVKRLLKEAAITDTFEFERGLLSLIGITIDEEADHLSNKTLRETAYLNPNYDFLTVAILRNNETIIPRGDTRFETGDHVYYIAKPEGVSRVLKLTGKQKDKKIRSIMILGGSRVGFYAARSLSSKYNVILIEKDKDKCFELADLLPNTLVINGDGRDVELLQEEGIDNIDAFIAVTGDSETNIISSLVAKNHGVDKTIALVENIDYIHLSQNMGVDTLINKKLIAANFIFRYIRKGQVLSLTSLHGVDAEVLEFVVNEGAPITRAPLSELDIPKTAIIGGIIRKGKSYVPKGSFTFKPYDRVVVLSRPECIHKVEFFFK</sequence>
<name>A0ABP9D874_9BACT</name>
<evidence type="ECO:0000256" key="5">
    <source>
        <dbReference type="ARBA" id="ARBA00023027"/>
    </source>
</evidence>
<evidence type="ECO:0000259" key="7">
    <source>
        <dbReference type="PROSITE" id="PS51201"/>
    </source>
</evidence>
<dbReference type="InterPro" id="IPR006037">
    <property type="entry name" value="RCK_C"/>
</dbReference>
<accession>A0ABP9D874</accession>
<gene>
    <name evidence="9" type="primary">trkA</name>
    <name evidence="9" type="ORF">GCM10023331_16380</name>
</gene>
<dbReference type="NCBIfam" id="NF007032">
    <property type="entry name" value="PRK09496.1-4"/>
    <property type="match status" value="1"/>
</dbReference>
<dbReference type="Pfam" id="PF02080">
    <property type="entry name" value="TrkA_C"/>
    <property type="match status" value="2"/>
</dbReference>
<keyword evidence="2" id="KW-0813">Transport</keyword>
<feature type="domain" description="RCK C-terminal" evidence="8">
    <location>
        <begin position="141"/>
        <end position="226"/>
    </location>
</feature>
<evidence type="ECO:0000259" key="8">
    <source>
        <dbReference type="PROSITE" id="PS51202"/>
    </source>
</evidence>
<protein>
    <recommendedName>
        <fullName evidence="1">Trk system potassium uptake protein TrkA</fullName>
    </recommendedName>
</protein>
<evidence type="ECO:0000313" key="10">
    <source>
        <dbReference type="Proteomes" id="UP001500298"/>
    </source>
</evidence>
<dbReference type="NCBIfam" id="NF007038">
    <property type="entry name" value="PRK09496.2-6"/>
    <property type="match status" value="1"/>
</dbReference>
<evidence type="ECO:0000256" key="4">
    <source>
        <dbReference type="ARBA" id="ARBA00022958"/>
    </source>
</evidence>
<keyword evidence="10" id="KW-1185">Reference proteome</keyword>
<keyword evidence="5" id="KW-0520">NAD</keyword>
<evidence type="ECO:0000256" key="1">
    <source>
        <dbReference type="ARBA" id="ARBA00017378"/>
    </source>
</evidence>
<feature type="domain" description="RCK C-terminal" evidence="8">
    <location>
        <begin position="368"/>
        <end position="448"/>
    </location>
</feature>
<evidence type="ECO:0000256" key="2">
    <source>
        <dbReference type="ARBA" id="ARBA00022448"/>
    </source>
</evidence>
<dbReference type="InterPro" id="IPR036291">
    <property type="entry name" value="NAD(P)-bd_dom_sf"/>
</dbReference>
<dbReference type="SUPFAM" id="SSF116726">
    <property type="entry name" value="TrkA C-terminal domain-like"/>
    <property type="match status" value="2"/>
</dbReference>
<dbReference type="Proteomes" id="UP001500298">
    <property type="component" value="Unassembled WGS sequence"/>
</dbReference>
<dbReference type="Gene3D" id="3.40.50.720">
    <property type="entry name" value="NAD(P)-binding Rossmann-like Domain"/>
    <property type="match status" value="2"/>
</dbReference>
<reference evidence="10" key="1">
    <citation type="journal article" date="2019" name="Int. J. Syst. Evol. Microbiol.">
        <title>The Global Catalogue of Microorganisms (GCM) 10K type strain sequencing project: providing services to taxonomists for standard genome sequencing and annotation.</title>
        <authorList>
            <consortium name="The Broad Institute Genomics Platform"/>
            <consortium name="The Broad Institute Genome Sequencing Center for Infectious Disease"/>
            <person name="Wu L."/>
            <person name="Ma J."/>
        </authorList>
    </citation>
    <scope>NUCLEOTIDE SEQUENCE [LARGE SCALE GENOMIC DNA]</scope>
    <source>
        <strain evidence="10">JCM 18326</strain>
    </source>
</reference>
<dbReference type="PANTHER" id="PTHR43833:SF5">
    <property type="entry name" value="TRK SYSTEM POTASSIUM UPTAKE PROTEIN TRKA"/>
    <property type="match status" value="1"/>
</dbReference>
<dbReference type="NCBIfam" id="NF007039">
    <property type="entry name" value="PRK09496.3-2"/>
    <property type="match status" value="1"/>
</dbReference>
<dbReference type="PROSITE" id="PS51202">
    <property type="entry name" value="RCK_C"/>
    <property type="match status" value="2"/>
</dbReference>
<proteinExistence type="predicted"/>
<dbReference type="PROSITE" id="PS51201">
    <property type="entry name" value="RCK_N"/>
    <property type="match status" value="2"/>
</dbReference>